<reference evidence="1 2" key="2">
    <citation type="journal article" date="2015" name="BMC Genomics">
        <title>The genome sequence of Pseudoplusia includens single nucleopolyhedrovirus and an analysis of p26 gene evolution in the baculoviruses.</title>
        <authorList>
            <person name="Craveiro S.R."/>
            <person name="Inglis P.W."/>
            <person name="Togawa R.C."/>
            <person name="Grynberg P."/>
            <person name="Melo F.L."/>
            <person name="Ribeiro Z.M.A."/>
            <person name="Ribeiro B.M."/>
            <person name="Bao S.N."/>
            <person name="Castro M.E.B."/>
        </authorList>
    </citation>
    <scope>NUCLEOTIDE SEQUENCE [LARGE SCALE GENOMIC DNA]</scope>
</reference>
<evidence type="ECO:0000313" key="2">
    <source>
        <dbReference type="Proteomes" id="UP000203835"/>
    </source>
</evidence>
<reference evidence="1 2" key="1">
    <citation type="journal article" date="2013" name="J. Invertebr. Pathol.">
        <title>Pseudoplusia includens single nucleopolyhedrovirus: genetic diversity, phylogeny and hypervariability of the pif-2 gene.</title>
        <authorList>
            <person name="Craveiro S.R."/>
            <person name="Melo F.L."/>
            <person name="Ribeiro Z.M."/>
            <person name="Ribeiro B.M."/>
            <person name="Bao S.N."/>
            <person name="Inglis P.W."/>
            <person name="Castro M.E."/>
        </authorList>
    </citation>
    <scope>NUCLEOTIDE SEQUENCE [LARGE SCALE GENOMIC DNA]</scope>
</reference>
<dbReference type="GeneID" id="22974399"/>
<dbReference type="Proteomes" id="UP000203835">
    <property type="component" value="Segment"/>
</dbReference>
<proteinExistence type="predicted"/>
<dbReference type="RefSeq" id="YP_009116945.1">
    <property type="nucleotide sequence ID" value="NC_026268.1"/>
</dbReference>
<protein>
    <submittedName>
        <fullName evidence="1">Uncharacterized protein</fullName>
    </submittedName>
</protein>
<name>A0A0B4ZW74_9ABAC</name>
<gene>
    <name evidence="1" type="primary">ORF-32</name>
</gene>
<dbReference type="InterPro" id="IPR020221">
    <property type="entry name" value="DUF5505"/>
</dbReference>
<dbReference type="EMBL" id="KJ631622">
    <property type="protein sequence ID" value="AJD80722.1"/>
    <property type="molecule type" value="Genomic_DNA"/>
</dbReference>
<sequence length="175" mass="20844">MYSKFLRFVHLSGLHEQARYVQTFKDRRDLQILNLDYIRQLCNKIRLVLHDNYDESENYDYISTDLIVKCLNKIRYANPYVRGVQMAVLYILNDIIIESNNMNGKNSGDDTDNARKNRKIIQDFFMNNAKNVEAINSFFELNNIEVPHHDYKQTYEVIFTDYQILLKICDDLSQL</sequence>
<dbReference type="OrthoDB" id="17360at10239"/>
<evidence type="ECO:0000313" key="1">
    <source>
        <dbReference type="EMBL" id="AJD80722.1"/>
    </source>
</evidence>
<keyword evidence="2" id="KW-1185">Reference proteome</keyword>
<accession>A0A0B4ZW74</accession>
<organism evidence="1 2">
    <name type="scientific">Pseudoplusia includens SNPV IE</name>
    <dbReference type="NCBI Taxonomy" id="1592335"/>
    <lineage>
        <taxon>Viruses</taxon>
        <taxon>Viruses incertae sedis</taxon>
        <taxon>Naldaviricetes</taxon>
        <taxon>Lefavirales</taxon>
        <taxon>Baculoviridae</taxon>
        <taxon>Alphabaculovirus</taxon>
        <taxon>Alphabaculovirus chrincludentis</taxon>
        <taxon>Alphabaculovirus alterchrincludentis</taxon>
    </lineage>
</organism>
<dbReference type="KEGG" id="vg:22974399"/>
<dbReference type="Pfam" id="PF17610">
    <property type="entry name" value="DUF5505"/>
    <property type="match status" value="1"/>
</dbReference>